<comment type="caution">
    <text evidence="2">The sequence shown here is derived from an EMBL/GenBank/DDBJ whole genome shotgun (WGS) entry which is preliminary data.</text>
</comment>
<feature type="region of interest" description="Disordered" evidence="1">
    <location>
        <begin position="201"/>
        <end position="230"/>
    </location>
</feature>
<gene>
    <name evidence="2" type="ORF">Tco_1057924</name>
</gene>
<feature type="compositionally biased region" description="Acidic residues" evidence="1">
    <location>
        <begin position="76"/>
        <end position="102"/>
    </location>
</feature>
<evidence type="ECO:0000256" key="1">
    <source>
        <dbReference type="SAM" id="MobiDB-lite"/>
    </source>
</evidence>
<protein>
    <submittedName>
        <fullName evidence="2">Uncharacterized protein</fullName>
    </submittedName>
</protein>
<feature type="compositionally biased region" description="Acidic residues" evidence="1">
    <location>
        <begin position="41"/>
        <end position="59"/>
    </location>
</feature>
<evidence type="ECO:0000313" key="2">
    <source>
        <dbReference type="EMBL" id="GJT83582.1"/>
    </source>
</evidence>
<keyword evidence="3" id="KW-1185">Reference proteome</keyword>
<reference evidence="2" key="1">
    <citation type="journal article" date="2022" name="Int. J. Mol. Sci.">
        <title>Draft Genome of Tanacetum Coccineum: Genomic Comparison of Closely Related Tanacetum-Family Plants.</title>
        <authorList>
            <person name="Yamashiro T."/>
            <person name="Shiraishi A."/>
            <person name="Nakayama K."/>
            <person name="Satake H."/>
        </authorList>
    </citation>
    <scope>NUCLEOTIDE SEQUENCE</scope>
</reference>
<name>A0ABQ5H6R8_9ASTR</name>
<proteinExistence type="predicted"/>
<reference evidence="2" key="2">
    <citation type="submission" date="2022-01" db="EMBL/GenBank/DDBJ databases">
        <authorList>
            <person name="Yamashiro T."/>
            <person name="Shiraishi A."/>
            <person name="Satake H."/>
            <person name="Nakayama K."/>
        </authorList>
    </citation>
    <scope>NUCLEOTIDE SEQUENCE</scope>
</reference>
<dbReference type="EMBL" id="BQNB010019275">
    <property type="protein sequence ID" value="GJT83582.1"/>
    <property type="molecule type" value="Genomic_DNA"/>
</dbReference>
<dbReference type="Proteomes" id="UP001151760">
    <property type="component" value="Unassembled WGS sequence"/>
</dbReference>
<evidence type="ECO:0000313" key="3">
    <source>
        <dbReference type="Proteomes" id="UP001151760"/>
    </source>
</evidence>
<feature type="region of interest" description="Disordered" evidence="1">
    <location>
        <begin position="1"/>
        <end position="112"/>
    </location>
</feature>
<organism evidence="2 3">
    <name type="scientific">Tanacetum coccineum</name>
    <dbReference type="NCBI Taxonomy" id="301880"/>
    <lineage>
        <taxon>Eukaryota</taxon>
        <taxon>Viridiplantae</taxon>
        <taxon>Streptophyta</taxon>
        <taxon>Embryophyta</taxon>
        <taxon>Tracheophyta</taxon>
        <taxon>Spermatophyta</taxon>
        <taxon>Magnoliopsida</taxon>
        <taxon>eudicotyledons</taxon>
        <taxon>Gunneridae</taxon>
        <taxon>Pentapetalae</taxon>
        <taxon>asterids</taxon>
        <taxon>campanulids</taxon>
        <taxon>Asterales</taxon>
        <taxon>Asteraceae</taxon>
        <taxon>Asteroideae</taxon>
        <taxon>Anthemideae</taxon>
        <taxon>Anthemidinae</taxon>
        <taxon>Tanacetum</taxon>
    </lineage>
</organism>
<accession>A0ABQ5H6R8</accession>
<feature type="compositionally biased region" description="Polar residues" evidence="1">
    <location>
        <begin position="1"/>
        <end position="11"/>
    </location>
</feature>
<sequence>MSYSEDSTVTYTEEDDLPAKEQPLPAASSPTAQSPGYVSESDLEEDQDEDDEDPEEDPADYPTDSGSYNWDPKDRDDDEEEKESSVDDANDEEDEEEDEEEDHPAPADSVSPPLVHRVTARMSIQPQTPAPFLSKEDIERFLAIPTPPPSPLTLLSLPLPQIRSPPFPVSPPLPLAPPPLPVSPTYSLGYRAAMIRLRAEAPSTSHSPPPHIILSHTRANTPPSGTPPSGTPPLLPIPLPTLSPPLHLLSTDRRADRTEVTLPPWKRLGIALDMRYEVGESSSAPTAGPTRGFRVDYGFIAIMDREIRRDPETDVVYGITYT</sequence>
<feature type="compositionally biased region" description="Low complexity" evidence="1">
    <location>
        <begin position="202"/>
        <end position="223"/>
    </location>
</feature>